<dbReference type="PANTHER" id="PTHR38442">
    <property type="entry name" value="INNER MEMBRANE PROTEIN-RELATED"/>
    <property type="match status" value="1"/>
</dbReference>
<feature type="transmembrane region" description="Helical" evidence="2">
    <location>
        <begin position="415"/>
        <end position="436"/>
    </location>
</feature>
<evidence type="ECO:0000313" key="4">
    <source>
        <dbReference type="Proteomes" id="UP000237104"/>
    </source>
</evidence>
<accession>A0A2S3Z6R9</accession>
<dbReference type="InterPro" id="IPR007383">
    <property type="entry name" value="DUF445"/>
</dbReference>
<dbReference type="GO" id="GO:0005886">
    <property type="term" value="C:plasma membrane"/>
    <property type="evidence" value="ECO:0007669"/>
    <property type="project" value="TreeGrafter"/>
</dbReference>
<feature type="transmembrane region" description="Helical" evidence="2">
    <location>
        <begin position="37"/>
        <end position="55"/>
    </location>
</feature>
<evidence type="ECO:0000256" key="1">
    <source>
        <dbReference type="SAM" id="MobiDB-lite"/>
    </source>
</evidence>
<sequence>MATPSLSTSAPTAPGGRAPLSASDEARRVALVGMKRLALGLLVAMAVVFAVSFALQDRYPWLEYVRAAAEGGMVGAIADWFAVTALFRYPLGLRIPHTNIIANRKDEIGESLGEFVESNFLSDAVVRGKLESIGISRRLGAWLVQPANAERLTDELAHAGTGLLDLLSDDDIKDLLEGVAREHLLEPSWAPSLGRLGENLVVSGRHHAAVDLLVDKAQSWLQTHPEAFGTSVSTRLPRWVPGFVGEMVDDKAYREVLGFVATVQADPEHPLRAAIDRYLAELMDDLQHDDTMIERVEVLKLELVDNAKLREFAGDAWESVKQSLLSALADPDSAVRTGITSTVLDVGGRLVRDASLGARIDRWLADAAGYLLQKYRHEIAGVITETVERWDPAETTEKIELQVGKDLQFIRINGTVVGALAGLLIFSLAQGAVLVFGL</sequence>
<dbReference type="Proteomes" id="UP000237104">
    <property type="component" value="Unassembled WGS sequence"/>
</dbReference>
<feature type="transmembrane region" description="Helical" evidence="2">
    <location>
        <begin position="67"/>
        <end position="87"/>
    </location>
</feature>
<dbReference type="AlphaFoldDB" id="A0A2S3Z6R9"/>
<keyword evidence="2" id="KW-0472">Membrane</keyword>
<keyword evidence="2" id="KW-0812">Transmembrane</keyword>
<dbReference type="Pfam" id="PF04286">
    <property type="entry name" value="DUF445"/>
    <property type="match status" value="1"/>
</dbReference>
<dbReference type="PANTHER" id="PTHR38442:SF1">
    <property type="entry name" value="INNER MEMBRANE PROTEIN"/>
    <property type="match status" value="1"/>
</dbReference>
<protein>
    <submittedName>
        <fullName evidence="3">DUF445 domain-containing protein</fullName>
    </submittedName>
</protein>
<comment type="caution">
    <text evidence="3">The sequence shown here is derived from an EMBL/GenBank/DDBJ whole genome shotgun (WGS) entry which is preliminary data.</text>
</comment>
<name>A0A2S3Z6R9_9MICO</name>
<evidence type="ECO:0000256" key="2">
    <source>
        <dbReference type="SAM" id="Phobius"/>
    </source>
</evidence>
<organism evidence="3 4">
    <name type="scientific">Cryobacterium zongtaii</name>
    <dbReference type="NCBI Taxonomy" id="1259217"/>
    <lineage>
        <taxon>Bacteria</taxon>
        <taxon>Bacillati</taxon>
        <taxon>Actinomycetota</taxon>
        <taxon>Actinomycetes</taxon>
        <taxon>Micrococcales</taxon>
        <taxon>Microbacteriaceae</taxon>
        <taxon>Cryobacterium</taxon>
    </lineage>
</organism>
<gene>
    <name evidence="3" type="ORF">C3B59_15985</name>
</gene>
<feature type="compositionally biased region" description="Polar residues" evidence="1">
    <location>
        <begin position="1"/>
        <end position="11"/>
    </location>
</feature>
<proteinExistence type="predicted"/>
<feature type="region of interest" description="Disordered" evidence="1">
    <location>
        <begin position="1"/>
        <end position="21"/>
    </location>
</feature>
<dbReference type="OrthoDB" id="9769590at2"/>
<evidence type="ECO:0000313" key="3">
    <source>
        <dbReference type="EMBL" id="POH60456.1"/>
    </source>
</evidence>
<dbReference type="EMBL" id="PPXF01000060">
    <property type="protein sequence ID" value="POH60456.1"/>
    <property type="molecule type" value="Genomic_DNA"/>
</dbReference>
<reference evidence="3 4" key="1">
    <citation type="submission" date="2018-01" db="EMBL/GenBank/DDBJ databases">
        <title>Cryobacterium sp. nov., from glaciers in China.</title>
        <authorList>
            <person name="Liu Q."/>
            <person name="Xin Y.-H."/>
        </authorList>
    </citation>
    <scope>NUCLEOTIDE SEQUENCE [LARGE SCALE GENOMIC DNA]</scope>
    <source>
        <strain evidence="3 4">TMB1-8</strain>
    </source>
</reference>
<keyword evidence="2" id="KW-1133">Transmembrane helix</keyword>
<dbReference type="RefSeq" id="WP_103432215.1">
    <property type="nucleotide sequence ID" value="NZ_PPXF01000060.1"/>
</dbReference>